<name>A0ABQ8H0B4_9ROSI</name>
<reference evidence="1 2" key="1">
    <citation type="submission" date="2021-02" db="EMBL/GenBank/DDBJ databases">
        <title>Plant Genome Project.</title>
        <authorList>
            <person name="Zhang R.-G."/>
        </authorList>
    </citation>
    <scope>NUCLEOTIDE SEQUENCE [LARGE SCALE GENOMIC DNA]</scope>
    <source>
        <tissue evidence="1">Leaves</tissue>
    </source>
</reference>
<protein>
    <submittedName>
        <fullName evidence="1">Uncharacterized protein</fullName>
    </submittedName>
</protein>
<accession>A0ABQ8H0B4</accession>
<organism evidence="1 2">
    <name type="scientific">Xanthoceras sorbifolium</name>
    <dbReference type="NCBI Taxonomy" id="99658"/>
    <lineage>
        <taxon>Eukaryota</taxon>
        <taxon>Viridiplantae</taxon>
        <taxon>Streptophyta</taxon>
        <taxon>Embryophyta</taxon>
        <taxon>Tracheophyta</taxon>
        <taxon>Spermatophyta</taxon>
        <taxon>Magnoliopsida</taxon>
        <taxon>eudicotyledons</taxon>
        <taxon>Gunneridae</taxon>
        <taxon>Pentapetalae</taxon>
        <taxon>rosids</taxon>
        <taxon>malvids</taxon>
        <taxon>Sapindales</taxon>
        <taxon>Sapindaceae</taxon>
        <taxon>Xanthoceroideae</taxon>
        <taxon>Xanthoceras</taxon>
    </lineage>
</organism>
<comment type="caution">
    <text evidence="1">The sequence shown here is derived from an EMBL/GenBank/DDBJ whole genome shotgun (WGS) entry which is preliminary data.</text>
</comment>
<evidence type="ECO:0000313" key="1">
    <source>
        <dbReference type="EMBL" id="KAH7531120.1"/>
    </source>
</evidence>
<evidence type="ECO:0000313" key="2">
    <source>
        <dbReference type="Proteomes" id="UP000827721"/>
    </source>
</evidence>
<dbReference type="EMBL" id="JAFEMO010000036">
    <property type="protein sequence ID" value="KAH7531120.1"/>
    <property type="molecule type" value="Genomic_DNA"/>
</dbReference>
<sequence length="78" mass="8792">MALSLSQEWLLISSKMIIDQEKLFPEQAIALKLHQVILPHSLYGILRGSLGIQHLYWNKDHTPVLGIQVSLLVTFASV</sequence>
<proteinExistence type="predicted"/>
<dbReference type="Proteomes" id="UP000827721">
    <property type="component" value="Unassembled WGS sequence"/>
</dbReference>
<gene>
    <name evidence="1" type="ORF">JRO89_XSUnG0019000</name>
</gene>
<keyword evidence="2" id="KW-1185">Reference proteome</keyword>